<feature type="transmembrane region" description="Helical" evidence="2">
    <location>
        <begin position="39"/>
        <end position="57"/>
    </location>
</feature>
<accession>A0A2A4FLL5</accession>
<reference evidence="3 4" key="1">
    <citation type="submission" date="2017-01" db="EMBL/GenBank/DDBJ databases">
        <title>Whole-Genome Shotgun Sequencing of Two beta-Proteobacterial Species in Search of the Bulgecin Biosynthetic Cluster.</title>
        <authorList>
            <person name="Horsman M.E."/>
            <person name="Marous D.R."/>
            <person name="Li R."/>
            <person name="Oliver R.A."/>
            <person name="Byun B."/>
            <person name="Emrich S.J."/>
            <person name="Boggess B."/>
            <person name="Townsend C.A."/>
            <person name="Mobashery S."/>
        </authorList>
    </citation>
    <scope>NUCLEOTIDE SEQUENCE [LARGE SCALE GENOMIC DNA]</scope>
    <source>
        <strain evidence="3 4">ATCC 31433</strain>
    </source>
</reference>
<feature type="transmembrane region" description="Helical" evidence="2">
    <location>
        <begin position="69"/>
        <end position="89"/>
    </location>
</feature>
<proteinExistence type="predicted"/>
<keyword evidence="2" id="KW-1133">Transmembrane helix</keyword>
<evidence type="ECO:0000256" key="1">
    <source>
        <dbReference type="SAM" id="MobiDB-lite"/>
    </source>
</evidence>
<dbReference type="RefSeq" id="WP_084908414.1">
    <property type="nucleotide sequence ID" value="NZ_CP020738.1"/>
</dbReference>
<evidence type="ECO:0000313" key="4">
    <source>
        <dbReference type="Proteomes" id="UP000217994"/>
    </source>
</evidence>
<dbReference type="EMBL" id="MTZU01000013">
    <property type="protein sequence ID" value="PCE33560.1"/>
    <property type="molecule type" value="Genomic_DNA"/>
</dbReference>
<organism evidence="3 4">
    <name type="scientific">Burkholderia ubonensis subsp. mesacidophila</name>
    <dbReference type="NCBI Taxonomy" id="265293"/>
    <lineage>
        <taxon>Bacteria</taxon>
        <taxon>Pseudomonadati</taxon>
        <taxon>Pseudomonadota</taxon>
        <taxon>Betaproteobacteria</taxon>
        <taxon>Burkholderiales</taxon>
        <taxon>Burkholderiaceae</taxon>
        <taxon>Burkholderia</taxon>
        <taxon>Burkholderia cepacia complex</taxon>
    </lineage>
</organism>
<protein>
    <submittedName>
        <fullName evidence="3">Biofilm PGA synthesis auxiliary protein PgaD</fullName>
    </submittedName>
</protein>
<evidence type="ECO:0000256" key="2">
    <source>
        <dbReference type="SAM" id="Phobius"/>
    </source>
</evidence>
<evidence type="ECO:0000313" key="3">
    <source>
        <dbReference type="EMBL" id="PCE33560.1"/>
    </source>
</evidence>
<dbReference type="GeneID" id="69001081"/>
<keyword evidence="2" id="KW-0812">Transmembrane</keyword>
<sequence>MKNAPIIDLSLRSPSQMVADRGVIVGCGHIVWFRFMRPALVGAVWASICIYTYRYLLPFDDHEMPIEQLIFYVTCIAVMAGGLVTWLIAARVVHPFTNRWHVSKMLRRSASLKARPVATTALTRARRHGEALGSRILVASHDANGSISAIEWKSHERHAAPQARAWDDEEPDEAAWDGAGPTRRHGT</sequence>
<keyword evidence="2" id="KW-0472">Membrane</keyword>
<dbReference type="AlphaFoldDB" id="A0A2A4FLL5"/>
<name>A0A2A4FLL5_9BURK</name>
<feature type="region of interest" description="Disordered" evidence="1">
    <location>
        <begin position="155"/>
        <end position="187"/>
    </location>
</feature>
<comment type="caution">
    <text evidence="3">The sequence shown here is derived from an EMBL/GenBank/DDBJ whole genome shotgun (WGS) entry which is preliminary data.</text>
</comment>
<gene>
    <name evidence="3" type="ORF">BZL54_04860</name>
</gene>
<dbReference type="Proteomes" id="UP000217994">
    <property type="component" value="Unassembled WGS sequence"/>
</dbReference>